<dbReference type="InterPro" id="IPR008979">
    <property type="entry name" value="Galactose-bd-like_sf"/>
</dbReference>
<dbReference type="EMBL" id="JAPFFF010000051">
    <property type="protein sequence ID" value="KAK8839622.1"/>
    <property type="molecule type" value="Genomic_DNA"/>
</dbReference>
<proteinExistence type="predicted"/>
<feature type="compositionally biased region" description="Polar residues" evidence="1">
    <location>
        <begin position="288"/>
        <end position="297"/>
    </location>
</feature>
<dbReference type="SUPFAM" id="SSF49785">
    <property type="entry name" value="Galactose-binding domain-like"/>
    <property type="match status" value="1"/>
</dbReference>
<gene>
    <name evidence="3" type="ORF">M9Y10_031987</name>
</gene>
<evidence type="ECO:0000313" key="3">
    <source>
        <dbReference type="EMBL" id="KAK8839622.1"/>
    </source>
</evidence>
<dbReference type="Gene3D" id="2.60.120.260">
    <property type="entry name" value="Galactose-binding domain-like"/>
    <property type="match status" value="1"/>
</dbReference>
<protein>
    <recommendedName>
        <fullName evidence="2">F5/8 type C domain-containing protein</fullName>
    </recommendedName>
</protein>
<evidence type="ECO:0000259" key="2">
    <source>
        <dbReference type="Pfam" id="PF00754"/>
    </source>
</evidence>
<dbReference type="InterPro" id="IPR000421">
    <property type="entry name" value="FA58C"/>
</dbReference>
<dbReference type="Proteomes" id="UP001470230">
    <property type="component" value="Unassembled WGS sequence"/>
</dbReference>
<dbReference type="Pfam" id="PF00754">
    <property type="entry name" value="F5_F8_type_C"/>
    <property type="match status" value="1"/>
</dbReference>
<feature type="domain" description="F5/8 type C" evidence="2">
    <location>
        <begin position="409"/>
        <end position="529"/>
    </location>
</feature>
<feature type="compositionally biased region" description="Basic and acidic residues" evidence="1">
    <location>
        <begin position="270"/>
        <end position="287"/>
    </location>
</feature>
<sequence>MDNENRIEFSLNIDSIKEIPFEKYSKDFVFIVDGKEYYTNRIIADILSPIIRQYHYFDETNNRFYINTINKNTKIDFSSVFSLVNLQSITINQEELEWYLDIFSSLGNQKEFLKLIPHYPKEITTKNVIKRIHEKQIFLQNFNSKSFSQKNNFKSEDVLEIAEKEYIQSELDFISNHFFEIGFDELQKLDPFIIEDIIKSDKLKLEDEDSLLNLINDLYSKNSIFSYLYEYVDFLNVSLEGLCHFFDIFDLNDINSHIWKAVIKRTMKSQHSEIEPKTTSDQIRTEKVTSSQISNKPTNKKGEANDKHSNTIEKEAQLNSSINKNNQHEKAEKTRNKPAIEKVDNNETEDNLSLNTKESKENSKTVNSTEKVKNNVFSLLHKDKEDFNGIITYLTAKTGGNIHDNGTIAVSSNSYFSPPKYLLDFNCDAYYQAGKADAWVLFDFKELKVKITSYSIMSNSGGENLYHLRSWDLEVSNDGVSWTKIDERRDHPKLNGSYATGTFEVRPNDYSRYVRLHQIDDPWGGGYLWFYYMEFYGYLKEE</sequence>
<comment type="caution">
    <text evidence="3">The sequence shown here is derived from an EMBL/GenBank/DDBJ whole genome shotgun (WGS) entry which is preliminary data.</text>
</comment>
<reference evidence="3 4" key="1">
    <citation type="submission" date="2024-04" db="EMBL/GenBank/DDBJ databases">
        <title>Tritrichomonas musculus Genome.</title>
        <authorList>
            <person name="Alves-Ferreira E."/>
            <person name="Grigg M."/>
            <person name="Lorenzi H."/>
            <person name="Galac M."/>
        </authorList>
    </citation>
    <scope>NUCLEOTIDE SEQUENCE [LARGE SCALE GENOMIC DNA]</scope>
    <source>
        <strain evidence="3 4">EAF2021</strain>
    </source>
</reference>
<name>A0ABR2H1F3_9EUKA</name>
<feature type="compositionally biased region" description="Basic and acidic residues" evidence="1">
    <location>
        <begin position="300"/>
        <end position="316"/>
    </location>
</feature>
<feature type="compositionally biased region" description="Basic and acidic residues" evidence="1">
    <location>
        <begin position="326"/>
        <end position="345"/>
    </location>
</feature>
<accession>A0ABR2H1F3</accession>
<evidence type="ECO:0000313" key="4">
    <source>
        <dbReference type="Proteomes" id="UP001470230"/>
    </source>
</evidence>
<feature type="region of interest" description="Disordered" evidence="1">
    <location>
        <begin position="270"/>
        <end position="367"/>
    </location>
</feature>
<keyword evidence="4" id="KW-1185">Reference proteome</keyword>
<organism evidence="3 4">
    <name type="scientific">Tritrichomonas musculus</name>
    <dbReference type="NCBI Taxonomy" id="1915356"/>
    <lineage>
        <taxon>Eukaryota</taxon>
        <taxon>Metamonada</taxon>
        <taxon>Parabasalia</taxon>
        <taxon>Tritrichomonadida</taxon>
        <taxon>Tritrichomonadidae</taxon>
        <taxon>Tritrichomonas</taxon>
    </lineage>
</organism>
<evidence type="ECO:0000256" key="1">
    <source>
        <dbReference type="SAM" id="MobiDB-lite"/>
    </source>
</evidence>